<protein>
    <recommendedName>
        <fullName evidence="1">DUF5753 domain-containing protein</fullName>
    </recommendedName>
</protein>
<feature type="domain" description="DUF5753" evidence="1">
    <location>
        <begin position="98"/>
        <end position="276"/>
    </location>
</feature>
<dbReference type="Proteomes" id="UP000218505">
    <property type="component" value="Chromosome"/>
</dbReference>
<accession>A0A290Z2F0</accession>
<dbReference type="AlphaFoldDB" id="A0A290Z2F0"/>
<dbReference type="EMBL" id="CP023445">
    <property type="protein sequence ID" value="ATE53123.1"/>
    <property type="molecule type" value="Genomic_DNA"/>
</dbReference>
<dbReference type="CDD" id="cd00093">
    <property type="entry name" value="HTH_XRE"/>
    <property type="match status" value="1"/>
</dbReference>
<dbReference type="InterPro" id="IPR043917">
    <property type="entry name" value="DUF5753"/>
</dbReference>
<dbReference type="KEGG" id="apre:CNX65_07345"/>
<dbReference type="Pfam" id="PF13560">
    <property type="entry name" value="HTH_31"/>
    <property type="match status" value="1"/>
</dbReference>
<sequence length="284" mass="30871">MAAVQTRRKRKLGQFLNALRKRAGKTEVDYHALTRKTQSTLSRMENGYISPSWTELGALLGLYGASDAERREAEALWEDAKQDGTRLVYAAAFTPEARTYARQEADATEVRTVEMNVIPGLLQTPAYAAAVRRAGKRFVDGGVSVDQAKAALAGRQRRLRTVRLDAVIDESALHRLVGGAEVMREQLLHLVEATQNSNTTIRVIPFSVGAYGTMSGGGATALLFEDGDPSAVYLEYAGGGKWVDNPADVQNYLLHFDEIAGGLALSPKDSVSLIRKMASALKET</sequence>
<keyword evidence="3" id="KW-1185">Reference proteome</keyword>
<evidence type="ECO:0000259" key="1">
    <source>
        <dbReference type="Pfam" id="PF19054"/>
    </source>
</evidence>
<dbReference type="SUPFAM" id="SSF47413">
    <property type="entry name" value="lambda repressor-like DNA-binding domains"/>
    <property type="match status" value="1"/>
</dbReference>
<name>A0A290Z2F0_9PSEU</name>
<dbReference type="RefSeq" id="WP_096492086.1">
    <property type="nucleotide sequence ID" value="NZ_CP023445.1"/>
</dbReference>
<evidence type="ECO:0000313" key="3">
    <source>
        <dbReference type="Proteomes" id="UP000218505"/>
    </source>
</evidence>
<dbReference type="InterPro" id="IPR010982">
    <property type="entry name" value="Lambda_DNA-bd_dom_sf"/>
</dbReference>
<dbReference type="Pfam" id="PF19054">
    <property type="entry name" value="DUF5753"/>
    <property type="match status" value="1"/>
</dbReference>
<gene>
    <name evidence="2" type="ORF">CNX65_07345</name>
</gene>
<organism evidence="2 3">
    <name type="scientific">Actinosynnema pretiosum</name>
    <dbReference type="NCBI Taxonomy" id="42197"/>
    <lineage>
        <taxon>Bacteria</taxon>
        <taxon>Bacillati</taxon>
        <taxon>Actinomycetota</taxon>
        <taxon>Actinomycetes</taxon>
        <taxon>Pseudonocardiales</taxon>
        <taxon>Pseudonocardiaceae</taxon>
        <taxon>Actinosynnema</taxon>
    </lineage>
</organism>
<evidence type="ECO:0000313" key="2">
    <source>
        <dbReference type="EMBL" id="ATE53123.1"/>
    </source>
</evidence>
<dbReference type="InterPro" id="IPR001387">
    <property type="entry name" value="Cro/C1-type_HTH"/>
</dbReference>
<reference evidence="2" key="1">
    <citation type="submission" date="2017-09" db="EMBL/GenBank/DDBJ databases">
        <title>Complete Genome Sequence of ansamitocin-producing Bacterium Actinosynnema pretiosum X47.</title>
        <authorList>
            <person name="Cao G."/>
            <person name="Zong G."/>
            <person name="Zhong C."/>
            <person name="Fu J."/>
        </authorList>
    </citation>
    <scope>NUCLEOTIDE SEQUENCE [LARGE SCALE GENOMIC DNA]</scope>
    <source>
        <strain evidence="2">X47</strain>
    </source>
</reference>
<dbReference type="Gene3D" id="1.10.260.40">
    <property type="entry name" value="lambda repressor-like DNA-binding domains"/>
    <property type="match status" value="1"/>
</dbReference>
<proteinExistence type="predicted"/>
<dbReference type="GO" id="GO:0003677">
    <property type="term" value="F:DNA binding"/>
    <property type="evidence" value="ECO:0007669"/>
    <property type="project" value="InterPro"/>
</dbReference>